<name>A0A5B9PGK4_9BACT</name>
<keyword evidence="8 9" id="KW-0486">Methionine biosynthesis</keyword>
<dbReference type="CDD" id="cd02232">
    <property type="entry name" value="cupin_ARD"/>
    <property type="match status" value="1"/>
</dbReference>
<comment type="subunit">
    <text evidence="9">Monomer.</text>
</comment>
<feature type="site" description="May play a role in metal incorporation in vivo" evidence="9">
    <location>
        <position position="90"/>
    </location>
</feature>
<dbReference type="OrthoDB" id="9795636at2"/>
<gene>
    <name evidence="9 10" type="primary">mtnD</name>
    <name evidence="10" type="ORF">MFFC18_46610</name>
</gene>
<dbReference type="Gene3D" id="2.60.120.10">
    <property type="entry name" value="Jelly Rolls"/>
    <property type="match status" value="1"/>
</dbReference>
<feature type="binding site" evidence="9">
    <location>
        <position position="136"/>
    </location>
    <ligand>
        <name>Fe(2+)</name>
        <dbReference type="ChEBI" id="CHEBI:29033"/>
    </ligand>
</feature>
<dbReference type="Proteomes" id="UP000322214">
    <property type="component" value="Chromosome"/>
</dbReference>
<feature type="binding site" evidence="9">
    <location>
        <position position="136"/>
    </location>
    <ligand>
        <name>Ni(2+)</name>
        <dbReference type="ChEBI" id="CHEBI:49786"/>
    </ligand>
</feature>
<keyword evidence="11" id="KW-1185">Reference proteome</keyword>
<comment type="cofactor">
    <cofactor evidence="9">
        <name>Fe(2+)</name>
        <dbReference type="ChEBI" id="CHEBI:29033"/>
    </cofactor>
    <text evidence="9">Binds 1 Fe(2+) cation per monomer.</text>
</comment>
<evidence type="ECO:0000256" key="2">
    <source>
        <dbReference type="ARBA" id="ARBA00022596"/>
    </source>
</evidence>
<dbReference type="RefSeq" id="WP_075083702.1">
    <property type="nucleotide sequence ID" value="NZ_CP042912.1"/>
</dbReference>
<feature type="binding site" evidence="9">
    <location>
        <position position="91"/>
    </location>
    <ligand>
        <name>Ni(2+)</name>
        <dbReference type="ChEBI" id="CHEBI:49786"/>
    </ligand>
</feature>
<feature type="binding site" evidence="9">
    <location>
        <position position="97"/>
    </location>
    <ligand>
        <name>Fe(2+)</name>
        <dbReference type="ChEBI" id="CHEBI:29033"/>
    </ligand>
</feature>
<comment type="cofactor">
    <cofactor evidence="9">
        <name>Ni(2+)</name>
        <dbReference type="ChEBI" id="CHEBI:49786"/>
    </cofactor>
    <text evidence="9">Binds 1 nickel ion per monomer.</text>
</comment>
<keyword evidence="2 9" id="KW-0533">Nickel</keyword>
<feature type="binding site" evidence="9">
    <location>
        <position position="97"/>
    </location>
    <ligand>
        <name>Ni(2+)</name>
        <dbReference type="ChEBI" id="CHEBI:49786"/>
    </ligand>
</feature>
<evidence type="ECO:0000256" key="9">
    <source>
        <dbReference type="HAMAP-Rule" id="MF_01682"/>
    </source>
</evidence>
<accession>A0A5B9PGK4</accession>
<dbReference type="UniPathway" id="UPA00904">
    <property type="reaction ID" value="UER00878"/>
</dbReference>
<feature type="site" description="Important to generate the dianion" evidence="9">
    <location>
        <position position="99"/>
    </location>
</feature>
<protein>
    <recommendedName>
        <fullName evidence="9">Acireductone dioxygenase</fullName>
    </recommendedName>
    <alternativeName>
        <fullName evidence="9">1,2-dihydroxy-3-keto-5-methylthiopentene dioxygenase</fullName>
        <shortName evidence="9">DHK-MTPene dioxygenase</shortName>
    </alternativeName>
    <alternativeName>
        <fullName evidence="9">Acireductone dioxygenase (Fe(2+)-requiring)</fullName>
        <shortName evidence="9">ARD'</shortName>
        <shortName evidence="9">Fe-ARD</shortName>
        <ecNumber evidence="9">1.13.11.54</ecNumber>
    </alternativeName>
    <alternativeName>
        <fullName evidence="9">Acireductone dioxygenase (Ni(2+)-requiring)</fullName>
        <shortName evidence="9">ARD</shortName>
        <shortName evidence="9">Ni-ARD</shortName>
        <ecNumber evidence="9">1.13.11.53</ecNumber>
    </alternativeName>
</protein>
<dbReference type="GO" id="GO:0010308">
    <property type="term" value="F:acireductone dioxygenase (Ni2+-requiring) activity"/>
    <property type="evidence" value="ECO:0007669"/>
    <property type="project" value="UniProtKB-UniRule"/>
</dbReference>
<sequence>MASVQIPEQKRDITDPTEIAEFLKPFGIVYEQWDVEGRIGAEATNEEILDAYSPEIERLKEAHGFVTADVINVSPETPGLDDMLAKFDKEHLHTEDEVRFTVKGSGVFHINPETAPVFSVTVESGDLISVPKGTHHWFNLCGDKTIRCIRLFEDMSGWTPHYMEQPVHEDYSPLCMGPSYLEGGEGEDFKSAVEI</sequence>
<feature type="binding site" evidence="9">
    <location>
        <position position="93"/>
    </location>
    <ligand>
        <name>Ni(2+)</name>
        <dbReference type="ChEBI" id="CHEBI:49786"/>
    </ligand>
</feature>
<keyword evidence="3 9" id="KW-0028">Amino-acid biosynthesis</keyword>
<evidence type="ECO:0000256" key="1">
    <source>
        <dbReference type="ARBA" id="ARBA00000428"/>
    </source>
</evidence>
<dbReference type="HAMAP" id="MF_01682">
    <property type="entry name" value="Salvage_MtnD"/>
    <property type="match status" value="1"/>
</dbReference>
<dbReference type="InterPro" id="IPR004313">
    <property type="entry name" value="ARD"/>
</dbReference>
<dbReference type="KEGG" id="mff:MFFC18_46610"/>
<dbReference type="GO" id="GO:0016151">
    <property type="term" value="F:nickel cation binding"/>
    <property type="evidence" value="ECO:0007669"/>
    <property type="project" value="UniProtKB-UniRule"/>
</dbReference>
<keyword evidence="5 9" id="KW-0223">Dioxygenase</keyword>
<dbReference type="InterPro" id="IPR014710">
    <property type="entry name" value="RmlC-like_jellyroll"/>
</dbReference>
<dbReference type="InterPro" id="IPR023956">
    <property type="entry name" value="ARD_bac"/>
</dbReference>
<dbReference type="GO" id="GO:0010309">
    <property type="term" value="F:acireductone dioxygenase [iron(II)-requiring] activity"/>
    <property type="evidence" value="ECO:0007669"/>
    <property type="project" value="UniProtKB-UniRule"/>
</dbReference>
<evidence type="ECO:0000256" key="8">
    <source>
        <dbReference type="ARBA" id="ARBA00023167"/>
    </source>
</evidence>
<comment type="function">
    <text evidence="9">Catalyzes 2 different reactions between oxygene and the acireductone 1,2-dihydroxy-3-keto-5-methylthiopentene (DHK-MTPene) depending upon the metal bound in the active site. Fe-containing acireductone dioxygenase (Fe-ARD) produces formate and 2-keto-4-methylthiobutyrate (KMTB), the alpha-ketoacid precursor of methionine in the methionine recycle pathway. Ni-containing acireductone dioxygenase (Ni-ARD) produces methylthiopropionate, carbon monoxide and formate, and does not lie on the methionine recycle pathway.</text>
</comment>
<dbReference type="STRING" id="980251.GCA_001642875_00908"/>
<reference evidence="10 11" key="1">
    <citation type="submission" date="2019-08" db="EMBL/GenBank/DDBJ databases">
        <title>Deep-cultivation of Planctomycetes and their phenomic and genomic characterization uncovers novel biology.</title>
        <authorList>
            <person name="Wiegand S."/>
            <person name="Jogler M."/>
            <person name="Boedeker C."/>
            <person name="Pinto D."/>
            <person name="Vollmers J."/>
            <person name="Rivas-Marin E."/>
            <person name="Kohn T."/>
            <person name="Peeters S.H."/>
            <person name="Heuer A."/>
            <person name="Rast P."/>
            <person name="Oberbeckmann S."/>
            <person name="Bunk B."/>
            <person name="Jeske O."/>
            <person name="Meyerdierks A."/>
            <person name="Storesund J.E."/>
            <person name="Kallscheuer N."/>
            <person name="Luecker S."/>
            <person name="Lage O.M."/>
            <person name="Pohl T."/>
            <person name="Merkel B.J."/>
            <person name="Hornburger P."/>
            <person name="Mueller R.-W."/>
            <person name="Bruemmer F."/>
            <person name="Labrenz M."/>
            <person name="Spormann A.M."/>
            <person name="Op den Camp H."/>
            <person name="Overmann J."/>
            <person name="Amann R."/>
            <person name="Jetten M.S.M."/>
            <person name="Mascher T."/>
            <person name="Medema M.H."/>
            <person name="Devos D.P."/>
            <person name="Kaster A.-K."/>
            <person name="Ovreas L."/>
            <person name="Rohde M."/>
            <person name="Galperin M.Y."/>
            <person name="Jogler C."/>
        </authorList>
    </citation>
    <scope>NUCLEOTIDE SEQUENCE [LARGE SCALE GENOMIC DNA]</scope>
    <source>
        <strain evidence="10 11">FC18</strain>
    </source>
</reference>
<dbReference type="PANTHER" id="PTHR23418">
    <property type="entry name" value="ACIREDUCTONE DIOXYGENASE"/>
    <property type="match status" value="1"/>
</dbReference>
<dbReference type="InterPro" id="IPR011051">
    <property type="entry name" value="RmlC_Cupin_sf"/>
</dbReference>
<dbReference type="Pfam" id="PF03079">
    <property type="entry name" value="ARD"/>
    <property type="match status" value="1"/>
</dbReference>
<evidence type="ECO:0000256" key="6">
    <source>
        <dbReference type="ARBA" id="ARBA00023002"/>
    </source>
</evidence>
<dbReference type="EC" id="1.13.11.54" evidence="9"/>
<proteinExistence type="inferred from homology"/>
<comment type="similarity">
    <text evidence="9">Belongs to the acireductone dioxygenase (ARD) family.</text>
</comment>
<dbReference type="GO" id="GO:0019284">
    <property type="term" value="P:L-methionine salvage from S-adenosylmethionine"/>
    <property type="evidence" value="ECO:0007669"/>
    <property type="project" value="InterPro"/>
</dbReference>
<dbReference type="GO" id="GO:0019509">
    <property type="term" value="P:L-methionine salvage from methylthioadenosine"/>
    <property type="evidence" value="ECO:0007669"/>
    <property type="project" value="UniProtKB-UniRule"/>
</dbReference>
<dbReference type="AlphaFoldDB" id="A0A5B9PGK4"/>
<feature type="site" description="May play a role in transmitting local conformational changes" evidence="9">
    <location>
        <position position="96"/>
    </location>
</feature>
<comment type="catalytic activity">
    <reaction evidence="9">
        <text>1,2-dihydroxy-5-(methylsulfanyl)pent-1-en-3-one + O2 = 3-(methylsulfanyl)propanoate + CO + formate + 2 H(+)</text>
        <dbReference type="Rhea" id="RHEA:14161"/>
        <dbReference type="ChEBI" id="CHEBI:15378"/>
        <dbReference type="ChEBI" id="CHEBI:15379"/>
        <dbReference type="ChEBI" id="CHEBI:15740"/>
        <dbReference type="ChEBI" id="CHEBI:17245"/>
        <dbReference type="ChEBI" id="CHEBI:49016"/>
        <dbReference type="ChEBI" id="CHEBI:49252"/>
        <dbReference type="EC" id="1.13.11.53"/>
    </reaction>
</comment>
<evidence type="ECO:0000256" key="3">
    <source>
        <dbReference type="ARBA" id="ARBA00022605"/>
    </source>
</evidence>
<comment type="catalytic activity">
    <reaction evidence="1 9">
        <text>1,2-dihydroxy-5-(methylsulfanyl)pent-1-en-3-one + O2 = 4-methylsulfanyl-2-oxobutanoate + formate + 2 H(+)</text>
        <dbReference type="Rhea" id="RHEA:24504"/>
        <dbReference type="ChEBI" id="CHEBI:15378"/>
        <dbReference type="ChEBI" id="CHEBI:15379"/>
        <dbReference type="ChEBI" id="CHEBI:15740"/>
        <dbReference type="ChEBI" id="CHEBI:16723"/>
        <dbReference type="ChEBI" id="CHEBI:49252"/>
        <dbReference type="EC" id="1.13.11.54"/>
    </reaction>
</comment>
<keyword evidence="4 9" id="KW-0479">Metal-binding</keyword>
<dbReference type="PANTHER" id="PTHR23418:SF0">
    <property type="entry name" value="ACIREDUCTONE DIOXYGENASE"/>
    <property type="match status" value="1"/>
</dbReference>
<dbReference type="GO" id="GO:0005506">
    <property type="term" value="F:iron ion binding"/>
    <property type="evidence" value="ECO:0007669"/>
    <property type="project" value="UniProtKB-UniRule"/>
</dbReference>
<evidence type="ECO:0000256" key="4">
    <source>
        <dbReference type="ARBA" id="ARBA00022723"/>
    </source>
</evidence>
<dbReference type="EC" id="1.13.11.53" evidence="9"/>
<evidence type="ECO:0000256" key="7">
    <source>
        <dbReference type="ARBA" id="ARBA00023004"/>
    </source>
</evidence>
<organism evidence="10 11">
    <name type="scientific">Mariniblastus fucicola</name>
    <dbReference type="NCBI Taxonomy" id="980251"/>
    <lineage>
        <taxon>Bacteria</taxon>
        <taxon>Pseudomonadati</taxon>
        <taxon>Planctomycetota</taxon>
        <taxon>Planctomycetia</taxon>
        <taxon>Pirellulales</taxon>
        <taxon>Pirellulaceae</taxon>
        <taxon>Mariniblastus</taxon>
    </lineage>
</organism>
<evidence type="ECO:0000313" key="10">
    <source>
        <dbReference type="EMBL" id="QEG24739.1"/>
    </source>
</evidence>
<dbReference type="EMBL" id="CP042912">
    <property type="protein sequence ID" value="QEG24739.1"/>
    <property type="molecule type" value="Genomic_DNA"/>
</dbReference>
<feature type="binding site" evidence="9">
    <location>
        <position position="91"/>
    </location>
    <ligand>
        <name>Fe(2+)</name>
        <dbReference type="ChEBI" id="CHEBI:29033"/>
    </ligand>
</feature>
<feature type="binding site" evidence="9">
    <location>
        <position position="93"/>
    </location>
    <ligand>
        <name>Fe(2+)</name>
        <dbReference type="ChEBI" id="CHEBI:29033"/>
    </ligand>
</feature>
<evidence type="ECO:0000313" key="11">
    <source>
        <dbReference type="Proteomes" id="UP000322214"/>
    </source>
</evidence>
<comment type="pathway">
    <text evidence="9">Amino-acid biosynthesis; L-methionine biosynthesis via salvage pathway; L-methionine from S-methyl-5-thio-alpha-D-ribose 1-phosphate: step 5/6.</text>
</comment>
<keyword evidence="7 9" id="KW-0408">Iron</keyword>
<evidence type="ECO:0000256" key="5">
    <source>
        <dbReference type="ARBA" id="ARBA00022964"/>
    </source>
</evidence>
<dbReference type="SUPFAM" id="SSF51182">
    <property type="entry name" value="RmlC-like cupins"/>
    <property type="match status" value="1"/>
</dbReference>
<keyword evidence="6 9" id="KW-0560">Oxidoreductase</keyword>